<dbReference type="KEGG" id="ovi:T265_12650"/>
<dbReference type="Proteomes" id="UP000054324">
    <property type="component" value="Unassembled WGS sequence"/>
</dbReference>
<keyword evidence="2" id="KW-1185">Reference proteome</keyword>
<proteinExistence type="predicted"/>
<protein>
    <submittedName>
        <fullName evidence="1">Uncharacterized protein</fullName>
    </submittedName>
</protein>
<dbReference type="EMBL" id="KL596626">
    <property type="protein sequence ID" value="KER33346.1"/>
    <property type="molecule type" value="Genomic_DNA"/>
</dbReference>
<reference evidence="1 2" key="1">
    <citation type="submission" date="2013-11" db="EMBL/GenBank/DDBJ databases">
        <title>Opisthorchis viverrini - life in the bile duct.</title>
        <authorList>
            <person name="Young N.D."/>
            <person name="Nagarajan N."/>
            <person name="Lin S.J."/>
            <person name="Korhonen P.K."/>
            <person name="Jex A.R."/>
            <person name="Hall R.S."/>
            <person name="Safavi-Hemami H."/>
            <person name="Kaewkong W."/>
            <person name="Bertrand D."/>
            <person name="Gao S."/>
            <person name="Seet Q."/>
            <person name="Wongkham S."/>
            <person name="Teh B.T."/>
            <person name="Wongkham C."/>
            <person name="Intapan P.M."/>
            <person name="Maleewong W."/>
            <person name="Yang X."/>
            <person name="Hu M."/>
            <person name="Wang Z."/>
            <person name="Hofmann A."/>
            <person name="Sternberg P.W."/>
            <person name="Tan P."/>
            <person name="Wang J."/>
            <person name="Gasser R.B."/>
        </authorList>
    </citation>
    <scope>NUCLEOTIDE SEQUENCE [LARGE SCALE GENOMIC DNA]</scope>
</reference>
<name>A0A075A1U9_OPIVI</name>
<feature type="non-terminal residue" evidence="1">
    <location>
        <position position="67"/>
    </location>
</feature>
<evidence type="ECO:0000313" key="1">
    <source>
        <dbReference type="EMBL" id="KER33346.1"/>
    </source>
</evidence>
<sequence length="67" mass="8108">MERFIMPAEMEPLDVNSTARDVEEYLERFDIWRLTKSDMDDKKLTAYFLHFVGKDAHTLIKNLVWRM</sequence>
<dbReference type="GeneID" id="20326818"/>
<dbReference type="RefSeq" id="XP_009162996.1">
    <property type="nucleotide sequence ID" value="XM_009164732.1"/>
</dbReference>
<evidence type="ECO:0000313" key="2">
    <source>
        <dbReference type="Proteomes" id="UP000054324"/>
    </source>
</evidence>
<dbReference type="OrthoDB" id="10064127at2759"/>
<dbReference type="AlphaFoldDB" id="A0A075A1U9"/>
<accession>A0A075A1U9</accession>
<dbReference type="CTD" id="20326818"/>
<organism evidence="1 2">
    <name type="scientific">Opisthorchis viverrini</name>
    <name type="common">Southeast Asian liver fluke</name>
    <dbReference type="NCBI Taxonomy" id="6198"/>
    <lineage>
        <taxon>Eukaryota</taxon>
        <taxon>Metazoa</taxon>
        <taxon>Spiralia</taxon>
        <taxon>Lophotrochozoa</taxon>
        <taxon>Platyhelminthes</taxon>
        <taxon>Trematoda</taxon>
        <taxon>Digenea</taxon>
        <taxon>Opisthorchiida</taxon>
        <taxon>Opisthorchiata</taxon>
        <taxon>Opisthorchiidae</taxon>
        <taxon>Opisthorchis</taxon>
    </lineage>
</organism>
<gene>
    <name evidence="1" type="ORF">T265_12650</name>
</gene>